<keyword evidence="1" id="KW-1133">Transmembrane helix</keyword>
<dbReference type="InParanoid" id="A0A0P0WQ69"/>
<dbReference type="Gramene" id="Os05t0559800-00">
    <property type="protein sequence ID" value="Os05t0559800-00"/>
    <property type="gene ID" value="Os05g0559800"/>
</dbReference>
<protein>
    <submittedName>
        <fullName evidence="2">Os05g0559800 protein</fullName>
    </submittedName>
</protein>
<evidence type="ECO:0000313" key="2">
    <source>
        <dbReference type="EMBL" id="BAS95306.1"/>
    </source>
</evidence>
<dbReference type="FunCoup" id="A0A0P0WQ69">
    <property type="interactions" value="346"/>
</dbReference>
<dbReference type="EMBL" id="AP014961">
    <property type="protein sequence ID" value="BAS95306.1"/>
    <property type="molecule type" value="Genomic_DNA"/>
</dbReference>
<name>A0A0P0WQ69_ORYSJ</name>
<organism evidence="2 3">
    <name type="scientific">Oryza sativa subsp. japonica</name>
    <name type="common">Rice</name>
    <dbReference type="NCBI Taxonomy" id="39947"/>
    <lineage>
        <taxon>Eukaryota</taxon>
        <taxon>Viridiplantae</taxon>
        <taxon>Streptophyta</taxon>
        <taxon>Embryophyta</taxon>
        <taxon>Tracheophyta</taxon>
        <taxon>Spermatophyta</taxon>
        <taxon>Magnoliopsida</taxon>
        <taxon>Liliopsida</taxon>
        <taxon>Poales</taxon>
        <taxon>Poaceae</taxon>
        <taxon>BOP clade</taxon>
        <taxon>Oryzoideae</taxon>
        <taxon>Oryzeae</taxon>
        <taxon>Oryzinae</taxon>
        <taxon>Oryza</taxon>
        <taxon>Oryza sativa</taxon>
    </lineage>
</organism>
<proteinExistence type="predicted"/>
<dbReference type="Proteomes" id="UP000059680">
    <property type="component" value="Chromosome 5"/>
</dbReference>
<dbReference type="AlphaFoldDB" id="A0A0P0WQ69"/>
<reference evidence="2 3" key="2">
    <citation type="journal article" date="2013" name="Plant Cell Physiol.">
        <title>Rice Annotation Project Database (RAP-DB): an integrative and interactive database for rice genomics.</title>
        <authorList>
            <person name="Sakai H."/>
            <person name="Lee S.S."/>
            <person name="Tanaka T."/>
            <person name="Numa H."/>
            <person name="Kim J."/>
            <person name="Kawahara Y."/>
            <person name="Wakimoto H."/>
            <person name="Yang C.C."/>
            <person name="Iwamoto M."/>
            <person name="Abe T."/>
            <person name="Yamada Y."/>
            <person name="Muto A."/>
            <person name="Inokuchi H."/>
            <person name="Ikemura T."/>
            <person name="Matsumoto T."/>
            <person name="Sasaki T."/>
            <person name="Itoh T."/>
        </authorList>
    </citation>
    <scope>NUCLEOTIDE SEQUENCE [LARGE SCALE GENOMIC DNA]</scope>
    <source>
        <strain evidence="3">cv. Nipponbare</strain>
    </source>
</reference>
<dbReference type="PaxDb" id="39947-A0A0P0WQ69"/>
<keyword evidence="1" id="KW-0812">Transmembrane</keyword>
<reference evidence="2 3" key="3">
    <citation type="journal article" date="2013" name="Rice">
        <title>Improvement of the Oryza sativa Nipponbare reference genome using next generation sequence and optical map data.</title>
        <authorList>
            <person name="Kawahara Y."/>
            <person name="de la Bastide M."/>
            <person name="Hamilton J.P."/>
            <person name="Kanamori H."/>
            <person name="McCombie W.R."/>
            <person name="Ouyang S."/>
            <person name="Schwartz D.C."/>
            <person name="Tanaka T."/>
            <person name="Wu J."/>
            <person name="Zhou S."/>
            <person name="Childs K.L."/>
            <person name="Davidson R.M."/>
            <person name="Lin H."/>
            <person name="Quesada-Ocampo L."/>
            <person name="Vaillancourt B."/>
            <person name="Sakai H."/>
            <person name="Lee S.S."/>
            <person name="Kim J."/>
            <person name="Numa H."/>
            <person name="Itoh T."/>
            <person name="Buell C.R."/>
            <person name="Matsumoto T."/>
        </authorList>
    </citation>
    <scope>NUCLEOTIDE SEQUENCE [LARGE SCALE GENOMIC DNA]</scope>
    <source>
        <strain evidence="3">cv. Nipponbare</strain>
    </source>
</reference>
<gene>
    <name evidence="2" type="ordered locus">Os05g0559800</name>
    <name evidence="2" type="ORF">OSNPB_050559800</name>
</gene>
<sequence>MIPLLIITMCPGLLYLGARGELWSLAPAPAIITSLFPMQAAVQQLDLLLVALLYGCLFSGALLAATALVLLAFAAGALLATVALAASDARRLVAGHAACRAADVAAANLRLARALAVYAVVRAAVRAALVVRPKVAALASRVAWARDDGGWARGRGAMNLLRRGAERFTVVA</sequence>
<reference evidence="3" key="1">
    <citation type="journal article" date="2005" name="Nature">
        <title>The map-based sequence of the rice genome.</title>
        <authorList>
            <consortium name="International rice genome sequencing project (IRGSP)"/>
            <person name="Matsumoto T."/>
            <person name="Wu J."/>
            <person name="Kanamori H."/>
            <person name="Katayose Y."/>
            <person name="Fujisawa M."/>
            <person name="Namiki N."/>
            <person name="Mizuno H."/>
            <person name="Yamamoto K."/>
            <person name="Antonio B.A."/>
            <person name="Baba T."/>
            <person name="Sakata K."/>
            <person name="Nagamura Y."/>
            <person name="Aoki H."/>
            <person name="Arikawa K."/>
            <person name="Arita K."/>
            <person name="Bito T."/>
            <person name="Chiden Y."/>
            <person name="Fujitsuka N."/>
            <person name="Fukunaka R."/>
            <person name="Hamada M."/>
            <person name="Harada C."/>
            <person name="Hayashi A."/>
            <person name="Hijishita S."/>
            <person name="Honda M."/>
            <person name="Hosokawa S."/>
            <person name="Ichikawa Y."/>
            <person name="Idonuma A."/>
            <person name="Iijima M."/>
            <person name="Ikeda M."/>
            <person name="Ikeno M."/>
            <person name="Ito K."/>
            <person name="Ito S."/>
            <person name="Ito T."/>
            <person name="Ito Y."/>
            <person name="Ito Y."/>
            <person name="Iwabuchi A."/>
            <person name="Kamiya K."/>
            <person name="Karasawa W."/>
            <person name="Kurita K."/>
            <person name="Katagiri S."/>
            <person name="Kikuta A."/>
            <person name="Kobayashi H."/>
            <person name="Kobayashi N."/>
            <person name="Machita K."/>
            <person name="Maehara T."/>
            <person name="Masukawa M."/>
            <person name="Mizubayashi T."/>
            <person name="Mukai Y."/>
            <person name="Nagasaki H."/>
            <person name="Nagata Y."/>
            <person name="Naito S."/>
            <person name="Nakashima M."/>
            <person name="Nakama Y."/>
            <person name="Nakamichi Y."/>
            <person name="Nakamura M."/>
            <person name="Meguro A."/>
            <person name="Negishi M."/>
            <person name="Ohta I."/>
            <person name="Ohta T."/>
            <person name="Okamoto M."/>
            <person name="Ono N."/>
            <person name="Saji S."/>
            <person name="Sakaguchi M."/>
            <person name="Sakai K."/>
            <person name="Shibata M."/>
            <person name="Shimokawa T."/>
            <person name="Song J."/>
            <person name="Takazaki Y."/>
            <person name="Terasawa K."/>
            <person name="Tsugane M."/>
            <person name="Tsuji K."/>
            <person name="Ueda S."/>
            <person name="Waki K."/>
            <person name="Yamagata H."/>
            <person name="Yamamoto M."/>
            <person name="Yamamoto S."/>
            <person name="Yamane H."/>
            <person name="Yoshiki S."/>
            <person name="Yoshihara R."/>
            <person name="Yukawa K."/>
            <person name="Zhong H."/>
            <person name="Yano M."/>
            <person name="Yuan Q."/>
            <person name="Ouyang S."/>
            <person name="Liu J."/>
            <person name="Jones K.M."/>
            <person name="Gansberger K."/>
            <person name="Moffat K."/>
            <person name="Hill J."/>
            <person name="Bera J."/>
            <person name="Fadrosh D."/>
            <person name="Jin S."/>
            <person name="Johri S."/>
            <person name="Kim M."/>
            <person name="Overton L."/>
            <person name="Reardon M."/>
            <person name="Tsitrin T."/>
            <person name="Vuong H."/>
            <person name="Weaver B."/>
            <person name="Ciecko A."/>
            <person name="Tallon L."/>
            <person name="Jackson J."/>
            <person name="Pai G."/>
            <person name="Aken S.V."/>
            <person name="Utterback T."/>
            <person name="Reidmuller S."/>
            <person name="Feldblyum T."/>
            <person name="Hsiao J."/>
            <person name="Zismann V."/>
            <person name="Iobst S."/>
            <person name="de Vazeille A.R."/>
            <person name="Buell C.R."/>
            <person name="Ying K."/>
            <person name="Li Y."/>
            <person name="Lu T."/>
            <person name="Huang Y."/>
            <person name="Zhao Q."/>
            <person name="Feng Q."/>
            <person name="Zhang L."/>
            <person name="Zhu J."/>
            <person name="Weng Q."/>
            <person name="Mu J."/>
            <person name="Lu Y."/>
            <person name="Fan D."/>
            <person name="Liu Y."/>
            <person name="Guan J."/>
            <person name="Zhang Y."/>
            <person name="Yu S."/>
            <person name="Liu X."/>
            <person name="Zhang Y."/>
            <person name="Hong G."/>
            <person name="Han B."/>
            <person name="Choisne N."/>
            <person name="Demange N."/>
            <person name="Orjeda G."/>
            <person name="Samain S."/>
            <person name="Cattolico L."/>
            <person name="Pelletier E."/>
            <person name="Couloux A."/>
            <person name="Segurens B."/>
            <person name="Wincker P."/>
            <person name="D'Hont A."/>
            <person name="Scarpelli C."/>
            <person name="Weissenbach J."/>
            <person name="Salanoubat M."/>
            <person name="Quetier F."/>
            <person name="Yu Y."/>
            <person name="Kim H.R."/>
            <person name="Rambo T."/>
            <person name="Currie J."/>
            <person name="Collura K."/>
            <person name="Luo M."/>
            <person name="Yang T."/>
            <person name="Ammiraju J.S.S."/>
            <person name="Engler F."/>
            <person name="Soderlund C."/>
            <person name="Wing R.A."/>
            <person name="Palmer L.E."/>
            <person name="de la Bastide M."/>
            <person name="Spiegel L."/>
            <person name="Nascimento L."/>
            <person name="Zutavern T."/>
            <person name="O'Shaughnessy A."/>
            <person name="Dike S."/>
            <person name="Dedhia N."/>
            <person name="Preston R."/>
            <person name="Balija V."/>
            <person name="McCombie W.R."/>
            <person name="Chow T."/>
            <person name="Chen H."/>
            <person name="Chung M."/>
            <person name="Chen C."/>
            <person name="Shaw J."/>
            <person name="Wu H."/>
            <person name="Hsiao K."/>
            <person name="Chao Y."/>
            <person name="Chu M."/>
            <person name="Cheng C."/>
            <person name="Hour A."/>
            <person name="Lee P."/>
            <person name="Lin S."/>
            <person name="Lin Y."/>
            <person name="Liou J."/>
            <person name="Liu S."/>
            <person name="Hsing Y."/>
            <person name="Raghuvanshi S."/>
            <person name="Mohanty A."/>
            <person name="Bharti A.K."/>
            <person name="Gaur A."/>
            <person name="Gupta V."/>
            <person name="Kumar D."/>
            <person name="Ravi V."/>
            <person name="Vij S."/>
            <person name="Kapur A."/>
            <person name="Khurana P."/>
            <person name="Khurana P."/>
            <person name="Khurana J.P."/>
            <person name="Tyagi A.K."/>
            <person name="Gaikwad K."/>
            <person name="Singh A."/>
            <person name="Dalal V."/>
            <person name="Srivastava S."/>
            <person name="Dixit A."/>
            <person name="Pal A.K."/>
            <person name="Ghazi I.A."/>
            <person name="Yadav M."/>
            <person name="Pandit A."/>
            <person name="Bhargava A."/>
            <person name="Sureshbabu K."/>
            <person name="Batra K."/>
            <person name="Sharma T.R."/>
            <person name="Mohapatra T."/>
            <person name="Singh N.K."/>
            <person name="Messing J."/>
            <person name="Nelson A.B."/>
            <person name="Fuks G."/>
            <person name="Kavchok S."/>
            <person name="Keizer G."/>
            <person name="Linton E."/>
            <person name="Llaca V."/>
            <person name="Song R."/>
            <person name="Tanyolac B."/>
            <person name="Young S."/>
            <person name="Ho-Il K."/>
            <person name="Hahn J.H."/>
            <person name="Sangsakoo G."/>
            <person name="Vanavichit A."/>
            <person name="de Mattos Luiz.A.T."/>
            <person name="Zimmer P.D."/>
            <person name="Malone G."/>
            <person name="Dellagostin O."/>
            <person name="de Oliveira A.C."/>
            <person name="Bevan M."/>
            <person name="Bancroft I."/>
            <person name="Minx P."/>
            <person name="Cordum H."/>
            <person name="Wilson R."/>
            <person name="Cheng Z."/>
            <person name="Jin W."/>
            <person name="Jiang J."/>
            <person name="Leong S.A."/>
            <person name="Iwama H."/>
            <person name="Gojobori T."/>
            <person name="Itoh T."/>
            <person name="Niimura Y."/>
            <person name="Fujii Y."/>
            <person name="Habara T."/>
            <person name="Sakai H."/>
            <person name="Sato Y."/>
            <person name="Wilson G."/>
            <person name="Kumar K."/>
            <person name="McCouch S."/>
            <person name="Juretic N."/>
            <person name="Hoen D."/>
            <person name="Wright S."/>
            <person name="Bruskiewich R."/>
            <person name="Bureau T."/>
            <person name="Miyao A."/>
            <person name="Hirochika H."/>
            <person name="Nishikawa T."/>
            <person name="Kadowaki K."/>
            <person name="Sugiura M."/>
            <person name="Burr B."/>
            <person name="Sasaki T."/>
        </authorList>
    </citation>
    <scope>NUCLEOTIDE SEQUENCE [LARGE SCALE GENOMIC DNA]</scope>
    <source>
        <strain evidence="3">cv. Nipponbare</strain>
    </source>
</reference>
<dbReference type="STRING" id="39947.A0A0P0WQ69"/>
<accession>A0A0P0WQ69</accession>
<feature type="transmembrane region" description="Helical" evidence="1">
    <location>
        <begin position="48"/>
        <end position="81"/>
    </location>
</feature>
<evidence type="ECO:0000313" key="3">
    <source>
        <dbReference type="Proteomes" id="UP000059680"/>
    </source>
</evidence>
<evidence type="ECO:0000256" key="1">
    <source>
        <dbReference type="SAM" id="Phobius"/>
    </source>
</evidence>
<keyword evidence="1" id="KW-0472">Membrane</keyword>
<keyword evidence="3" id="KW-1185">Reference proteome</keyword>